<comment type="pathway">
    <text evidence="3">Cofactor biosynthesis; thiamine diphosphate biosynthesis; 4-methyl-5-(2-phosphoethyl)-thiazole from 5-(2-hydroxyethyl)-4-methylthiazole: step 1/1.</text>
</comment>
<keyword evidence="7" id="KW-0547">Nucleotide-binding</keyword>
<comment type="catalytic activity">
    <reaction evidence="1">
        <text>5-(2-hydroxyethyl)-4-methylthiazole + ATP = 4-methyl-5-(2-phosphooxyethyl)-thiazole + ADP + H(+)</text>
        <dbReference type="Rhea" id="RHEA:24212"/>
        <dbReference type="ChEBI" id="CHEBI:15378"/>
        <dbReference type="ChEBI" id="CHEBI:17957"/>
        <dbReference type="ChEBI" id="CHEBI:30616"/>
        <dbReference type="ChEBI" id="CHEBI:58296"/>
        <dbReference type="ChEBI" id="CHEBI:456216"/>
        <dbReference type="EC" id="2.7.1.50"/>
    </reaction>
</comment>
<evidence type="ECO:0000256" key="5">
    <source>
        <dbReference type="ARBA" id="ARBA00022679"/>
    </source>
</evidence>
<keyword evidence="10" id="KW-0460">Magnesium</keyword>
<dbReference type="EMBL" id="VSSQ01137537">
    <property type="protein sequence ID" value="MPN61229.1"/>
    <property type="molecule type" value="Genomic_DNA"/>
</dbReference>
<keyword evidence="11" id="KW-0784">Thiamine biosynthesis</keyword>
<dbReference type="InterPro" id="IPR029056">
    <property type="entry name" value="Ribokinase-like"/>
</dbReference>
<comment type="cofactor">
    <cofactor evidence="2">
        <name>Mg(2+)</name>
        <dbReference type="ChEBI" id="CHEBI:18420"/>
    </cofactor>
</comment>
<dbReference type="AlphaFoldDB" id="A0A645JEY9"/>
<dbReference type="Pfam" id="PF02110">
    <property type="entry name" value="HK"/>
    <property type="match status" value="1"/>
</dbReference>
<dbReference type="GO" id="GO:0009228">
    <property type="term" value="P:thiamine biosynthetic process"/>
    <property type="evidence" value="ECO:0007669"/>
    <property type="project" value="UniProtKB-KW"/>
</dbReference>
<name>A0A645JEY9_9ZZZZ</name>
<evidence type="ECO:0000256" key="4">
    <source>
        <dbReference type="ARBA" id="ARBA00012129"/>
    </source>
</evidence>
<evidence type="ECO:0000313" key="12">
    <source>
        <dbReference type="EMBL" id="MPN61229.1"/>
    </source>
</evidence>
<keyword evidence="5 12" id="KW-0808">Transferase</keyword>
<keyword evidence="8 12" id="KW-0418">Kinase</keyword>
<protein>
    <recommendedName>
        <fullName evidence="4">hydroxyethylthiazole kinase</fullName>
        <ecNumber evidence="4">2.7.1.50</ecNumber>
    </recommendedName>
</protein>
<sequence length="84" mass="8879">MMSKITGSGCMLTSVIGAYCGANPDNILDSTAAALCAMGLCGQIAYEKTEQTKGGTASFRTYLIDAMSKMDWPTLKGGMKIETR</sequence>
<proteinExistence type="predicted"/>
<dbReference type="GO" id="GO:0000287">
    <property type="term" value="F:magnesium ion binding"/>
    <property type="evidence" value="ECO:0007669"/>
    <property type="project" value="InterPro"/>
</dbReference>
<organism evidence="12">
    <name type="scientific">bioreactor metagenome</name>
    <dbReference type="NCBI Taxonomy" id="1076179"/>
    <lineage>
        <taxon>unclassified sequences</taxon>
        <taxon>metagenomes</taxon>
        <taxon>ecological metagenomes</taxon>
    </lineage>
</organism>
<gene>
    <name evidence="12" type="primary">thiM_22</name>
    <name evidence="12" type="ORF">SDC9_208963</name>
</gene>
<reference evidence="12" key="1">
    <citation type="submission" date="2019-08" db="EMBL/GenBank/DDBJ databases">
        <authorList>
            <person name="Kucharzyk K."/>
            <person name="Murdoch R.W."/>
            <person name="Higgins S."/>
            <person name="Loffler F."/>
        </authorList>
    </citation>
    <scope>NUCLEOTIDE SEQUENCE</scope>
</reference>
<keyword evidence="9" id="KW-0067">ATP-binding</keyword>
<evidence type="ECO:0000256" key="11">
    <source>
        <dbReference type="ARBA" id="ARBA00022977"/>
    </source>
</evidence>
<evidence type="ECO:0000256" key="3">
    <source>
        <dbReference type="ARBA" id="ARBA00004868"/>
    </source>
</evidence>
<dbReference type="UniPathway" id="UPA00060">
    <property type="reaction ID" value="UER00139"/>
</dbReference>
<accession>A0A645JEY9</accession>
<evidence type="ECO:0000256" key="1">
    <source>
        <dbReference type="ARBA" id="ARBA00001771"/>
    </source>
</evidence>
<evidence type="ECO:0000256" key="7">
    <source>
        <dbReference type="ARBA" id="ARBA00022741"/>
    </source>
</evidence>
<comment type="caution">
    <text evidence="12">The sequence shown here is derived from an EMBL/GenBank/DDBJ whole genome shotgun (WGS) entry which is preliminary data.</text>
</comment>
<dbReference type="GO" id="GO:0009229">
    <property type="term" value="P:thiamine diphosphate biosynthetic process"/>
    <property type="evidence" value="ECO:0007669"/>
    <property type="project" value="UniProtKB-UniPathway"/>
</dbReference>
<dbReference type="GO" id="GO:0005524">
    <property type="term" value="F:ATP binding"/>
    <property type="evidence" value="ECO:0007669"/>
    <property type="project" value="UniProtKB-KW"/>
</dbReference>
<dbReference type="GO" id="GO:0004417">
    <property type="term" value="F:hydroxyethylthiazole kinase activity"/>
    <property type="evidence" value="ECO:0007669"/>
    <property type="project" value="UniProtKB-EC"/>
</dbReference>
<evidence type="ECO:0000256" key="8">
    <source>
        <dbReference type="ARBA" id="ARBA00022777"/>
    </source>
</evidence>
<evidence type="ECO:0000256" key="6">
    <source>
        <dbReference type="ARBA" id="ARBA00022723"/>
    </source>
</evidence>
<evidence type="ECO:0000256" key="9">
    <source>
        <dbReference type="ARBA" id="ARBA00022840"/>
    </source>
</evidence>
<dbReference type="EC" id="2.7.1.50" evidence="4"/>
<evidence type="ECO:0000256" key="10">
    <source>
        <dbReference type="ARBA" id="ARBA00022842"/>
    </source>
</evidence>
<dbReference type="InterPro" id="IPR000417">
    <property type="entry name" value="Hyethyz_kinase"/>
</dbReference>
<evidence type="ECO:0000256" key="2">
    <source>
        <dbReference type="ARBA" id="ARBA00001946"/>
    </source>
</evidence>
<dbReference type="SUPFAM" id="SSF53613">
    <property type="entry name" value="Ribokinase-like"/>
    <property type="match status" value="1"/>
</dbReference>
<dbReference type="Gene3D" id="3.40.1190.20">
    <property type="match status" value="1"/>
</dbReference>
<keyword evidence="6" id="KW-0479">Metal-binding</keyword>